<accession>A0A2R6VZD5</accession>
<dbReference type="SUPFAM" id="SSF56973">
    <property type="entry name" value="Aerolisin/ETX pore-forming domain"/>
    <property type="match status" value="1"/>
</dbReference>
<dbReference type="CDD" id="cd20215">
    <property type="entry name" value="PFM_LSL-like"/>
    <property type="match status" value="1"/>
</dbReference>
<protein>
    <recommendedName>
        <fullName evidence="3">Agglutinin domain-containing protein</fullName>
    </recommendedName>
</protein>
<reference evidence="2" key="1">
    <citation type="journal article" date="2017" name="Cell">
        <title>Insights into land plant evolution garnered from the Marchantia polymorpha genome.</title>
        <authorList>
            <person name="Bowman J.L."/>
            <person name="Kohchi T."/>
            <person name="Yamato K.T."/>
            <person name="Jenkins J."/>
            <person name="Shu S."/>
            <person name="Ishizaki K."/>
            <person name="Yamaoka S."/>
            <person name="Nishihama R."/>
            <person name="Nakamura Y."/>
            <person name="Berger F."/>
            <person name="Adam C."/>
            <person name="Aki S.S."/>
            <person name="Althoff F."/>
            <person name="Araki T."/>
            <person name="Arteaga-Vazquez M.A."/>
            <person name="Balasubrmanian S."/>
            <person name="Barry K."/>
            <person name="Bauer D."/>
            <person name="Boehm C.R."/>
            <person name="Briginshaw L."/>
            <person name="Caballero-Perez J."/>
            <person name="Catarino B."/>
            <person name="Chen F."/>
            <person name="Chiyoda S."/>
            <person name="Chovatia M."/>
            <person name="Davies K.M."/>
            <person name="Delmans M."/>
            <person name="Demura T."/>
            <person name="Dierschke T."/>
            <person name="Dolan L."/>
            <person name="Dorantes-Acosta A.E."/>
            <person name="Eklund D.M."/>
            <person name="Florent S.N."/>
            <person name="Flores-Sandoval E."/>
            <person name="Fujiyama A."/>
            <person name="Fukuzawa H."/>
            <person name="Galik B."/>
            <person name="Grimanelli D."/>
            <person name="Grimwood J."/>
            <person name="Grossniklaus U."/>
            <person name="Hamada T."/>
            <person name="Haseloff J."/>
            <person name="Hetherington A.J."/>
            <person name="Higo A."/>
            <person name="Hirakawa Y."/>
            <person name="Hundley H.N."/>
            <person name="Ikeda Y."/>
            <person name="Inoue K."/>
            <person name="Inoue S.I."/>
            <person name="Ishida S."/>
            <person name="Jia Q."/>
            <person name="Kakita M."/>
            <person name="Kanazawa T."/>
            <person name="Kawai Y."/>
            <person name="Kawashima T."/>
            <person name="Kennedy M."/>
            <person name="Kinose K."/>
            <person name="Kinoshita T."/>
            <person name="Kohara Y."/>
            <person name="Koide E."/>
            <person name="Komatsu K."/>
            <person name="Kopischke S."/>
            <person name="Kubo M."/>
            <person name="Kyozuka J."/>
            <person name="Lagercrantz U."/>
            <person name="Lin S.S."/>
            <person name="Lindquist E."/>
            <person name="Lipzen A.M."/>
            <person name="Lu C.W."/>
            <person name="De Luna E."/>
            <person name="Martienssen R.A."/>
            <person name="Minamino N."/>
            <person name="Mizutani M."/>
            <person name="Mizutani M."/>
            <person name="Mochizuki N."/>
            <person name="Monte I."/>
            <person name="Mosher R."/>
            <person name="Nagasaki H."/>
            <person name="Nakagami H."/>
            <person name="Naramoto S."/>
            <person name="Nishitani K."/>
            <person name="Ohtani M."/>
            <person name="Okamoto T."/>
            <person name="Okumura M."/>
            <person name="Phillips J."/>
            <person name="Pollak B."/>
            <person name="Reinders A."/>
            <person name="Rovekamp M."/>
            <person name="Sano R."/>
            <person name="Sawa S."/>
            <person name="Schmid M.W."/>
            <person name="Shirakawa M."/>
            <person name="Solano R."/>
            <person name="Spunde A."/>
            <person name="Suetsugu N."/>
            <person name="Sugano S."/>
            <person name="Sugiyama A."/>
            <person name="Sun R."/>
            <person name="Suzuki Y."/>
            <person name="Takenaka M."/>
            <person name="Takezawa D."/>
            <person name="Tomogane H."/>
            <person name="Tsuzuki M."/>
            <person name="Ueda T."/>
            <person name="Umeda M."/>
            <person name="Ward J.M."/>
            <person name="Watanabe Y."/>
            <person name="Yazaki K."/>
            <person name="Yokoyama R."/>
            <person name="Yoshitake Y."/>
            <person name="Yotsui I."/>
            <person name="Zachgo S."/>
            <person name="Schmutz J."/>
        </authorList>
    </citation>
    <scope>NUCLEOTIDE SEQUENCE [LARGE SCALE GENOMIC DNA]</scope>
    <source>
        <strain evidence="2">Tak-1</strain>
    </source>
</reference>
<dbReference type="Gene3D" id="2.170.15.10">
    <property type="entry name" value="Proaerolysin, chain A, domain 3"/>
    <property type="match status" value="1"/>
</dbReference>
<sequence length="317" mass="36112">MTELFIPPKEMFFRLRGYVSNYFLYSRHEQEPTFGHTPGPVYPDQWWQLIPGTGKFAGYYQIQSKFTGKVIFSRNSPVKLIGHVVGDGNYEDNWFKIEPGTGKLAGYFRLRNYQTDRVLFSRLQPEPELNDYPGHLKSGDDNYFTFILEDLEMEITRVEYHLDKAMVTDSVSEVIGSMTLRNRGAVSQVAEFEFTRDETNSSSFEYTHGYPIRVGTSGKVAIPFVESGQVKVDGTKSQTLKWGTAITETKPYSIRLPAVGPFDNKITVTAFVSRSNIEVPFTVYSRSVAKGFEVATHGIYKGVTHWNVRTDVKQERA</sequence>
<dbReference type="AlphaFoldDB" id="A0A2R6VZD5"/>
<dbReference type="Proteomes" id="UP000244005">
    <property type="component" value="Unassembled WGS sequence"/>
</dbReference>
<evidence type="ECO:0000313" key="2">
    <source>
        <dbReference type="Proteomes" id="UP000244005"/>
    </source>
</evidence>
<dbReference type="Gramene" id="Mp4g19940.1">
    <property type="protein sequence ID" value="Mp4g19940.1.cds1"/>
    <property type="gene ID" value="Mp4g19940"/>
</dbReference>
<dbReference type="InterPro" id="IPR053237">
    <property type="entry name" value="Natterin_C"/>
</dbReference>
<dbReference type="InterPro" id="IPR035992">
    <property type="entry name" value="Ricin_B-like_lectins"/>
</dbReference>
<dbReference type="InterPro" id="IPR004991">
    <property type="entry name" value="Aerolysin-like"/>
</dbReference>
<dbReference type="Gene3D" id="2.80.10.50">
    <property type="match status" value="1"/>
</dbReference>
<dbReference type="SUPFAM" id="SSF50370">
    <property type="entry name" value="Ricin B-like lectins"/>
    <property type="match status" value="1"/>
</dbReference>
<dbReference type="PANTHER" id="PTHR39244">
    <property type="entry name" value="NATTERIN-4"/>
    <property type="match status" value="1"/>
</dbReference>
<proteinExistence type="predicted"/>
<dbReference type="EMBL" id="KZ772910">
    <property type="protein sequence ID" value="PTQ26954.1"/>
    <property type="molecule type" value="Genomic_DNA"/>
</dbReference>
<organism evidence="1 2">
    <name type="scientific">Marchantia polymorpha</name>
    <name type="common">Common liverwort</name>
    <name type="synonym">Marchantia aquatica</name>
    <dbReference type="NCBI Taxonomy" id="3197"/>
    <lineage>
        <taxon>Eukaryota</taxon>
        <taxon>Viridiplantae</taxon>
        <taxon>Streptophyta</taxon>
        <taxon>Embryophyta</taxon>
        <taxon>Marchantiophyta</taxon>
        <taxon>Marchantiopsida</taxon>
        <taxon>Marchantiidae</taxon>
        <taxon>Marchantiales</taxon>
        <taxon>Marchantiaceae</taxon>
        <taxon>Marchantia</taxon>
    </lineage>
</organism>
<evidence type="ECO:0008006" key="3">
    <source>
        <dbReference type="Google" id="ProtNLM"/>
    </source>
</evidence>
<dbReference type="OrthoDB" id="4948898at2759"/>
<evidence type="ECO:0000313" key="1">
    <source>
        <dbReference type="EMBL" id="PTQ26954.1"/>
    </source>
</evidence>
<dbReference type="CDD" id="cd23424">
    <property type="entry name" value="beta-trefoil_Ricin_BEL-like"/>
    <property type="match status" value="1"/>
</dbReference>
<dbReference type="PANTHER" id="PTHR39244:SF5">
    <property type="entry name" value="NATTERIN-3-LIKE"/>
    <property type="match status" value="1"/>
</dbReference>
<keyword evidence="2" id="KW-1185">Reference proteome</keyword>
<dbReference type="Pfam" id="PF03318">
    <property type="entry name" value="ETX_MTX2"/>
    <property type="match status" value="1"/>
</dbReference>
<gene>
    <name evidence="1" type="ORF">MARPO_0255s0001</name>
</gene>
<dbReference type="OMA" id="SPELWHY"/>
<name>A0A2R6VZD5_MARPO</name>